<dbReference type="InterPro" id="IPR011042">
    <property type="entry name" value="6-blade_b-propeller_TolB-like"/>
</dbReference>
<dbReference type="InterPro" id="IPR002347">
    <property type="entry name" value="SDR_fam"/>
</dbReference>
<dbReference type="InterPro" id="IPR013658">
    <property type="entry name" value="SGL"/>
</dbReference>
<dbReference type="Gene3D" id="3.40.50.720">
    <property type="entry name" value="NAD(P)-binding Rossmann-like Domain"/>
    <property type="match status" value="1"/>
</dbReference>
<dbReference type="OrthoDB" id="423498at2759"/>
<comment type="caution">
    <text evidence="3">The sequence shown here is derived from an EMBL/GenBank/DDBJ whole genome shotgun (WGS) entry which is preliminary data.</text>
</comment>
<dbReference type="SUPFAM" id="SSF63829">
    <property type="entry name" value="Calcium-dependent phosphotriesterase"/>
    <property type="match status" value="1"/>
</dbReference>
<evidence type="ECO:0000256" key="1">
    <source>
        <dbReference type="ARBA" id="ARBA00022857"/>
    </source>
</evidence>
<evidence type="ECO:0000313" key="3">
    <source>
        <dbReference type="EMBL" id="KAJ4357333.1"/>
    </source>
</evidence>
<dbReference type="EMBL" id="JAPEUX010000002">
    <property type="protein sequence ID" value="KAJ4357333.1"/>
    <property type="molecule type" value="Genomic_DNA"/>
</dbReference>
<evidence type="ECO:0000259" key="2">
    <source>
        <dbReference type="Pfam" id="PF08450"/>
    </source>
</evidence>
<proteinExistence type="predicted"/>
<dbReference type="InterPro" id="IPR052988">
    <property type="entry name" value="Oryzine_lactonohydrolase"/>
</dbReference>
<dbReference type="Pfam" id="PF08450">
    <property type="entry name" value="SGL"/>
    <property type="match status" value="1"/>
</dbReference>
<name>A0A9W8XT51_9PLEO</name>
<evidence type="ECO:0000313" key="4">
    <source>
        <dbReference type="Proteomes" id="UP001140513"/>
    </source>
</evidence>
<keyword evidence="4" id="KW-1185">Reference proteome</keyword>
<accession>A0A9W8XT51</accession>
<keyword evidence="1" id="KW-0521">NADP</keyword>
<dbReference type="RefSeq" id="XP_056074192.1">
    <property type="nucleotide sequence ID" value="XM_056210719.1"/>
</dbReference>
<dbReference type="InterPro" id="IPR036291">
    <property type="entry name" value="NAD(P)-bd_dom_sf"/>
</dbReference>
<dbReference type="PANTHER" id="PTHR47064">
    <property type="entry name" value="PUTATIVE (AFU_ORTHOLOGUE AFUA_1G08990)-RELATED"/>
    <property type="match status" value="1"/>
</dbReference>
<dbReference type="Gene3D" id="2.120.10.30">
    <property type="entry name" value="TolB, C-terminal domain"/>
    <property type="match status" value="1"/>
</dbReference>
<dbReference type="PANTHER" id="PTHR47064:SF2">
    <property type="entry name" value="SMP-30_GLUCONOLACTONASE_LRE-LIKE REGION DOMAIN-CONTAINING PROTEIN-RELATED"/>
    <property type="match status" value="1"/>
</dbReference>
<dbReference type="PROSITE" id="PS00061">
    <property type="entry name" value="ADH_SHORT"/>
    <property type="match status" value="1"/>
</dbReference>
<dbReference type="GeneID" id="80905438"/>
<sequence>MSRSLVLSGANLAIVDIHNEEAAERAKEIREEFRQLHSGQPVPNITAHYADVGKKSEVDQSIREVLEEHGEITNLVTCAGYCQNVKAVDMTSEQIKAMLSVNLEGTFYSATAVAKYLIANKKPGNMVFIGSISGSIVNVPQPQAMYNSSKAAVRHLAASLAVEWASKDIRVNTLSPGYMITEIAMKAPILAENPGLKAEWESKIPQGRMGPPEELMGTVAFLASDASNYITGQEIKKFEYFAASPSNSLIEGSAGFLLYDSHFLDILRSKPTLRIIAEDTTGTFAHEAGVYIPATDDIFITSNHMVKNGKKYVQISRVFRTSETTGNTDDTKEPDYHVEIVEPGPDILLANGGVNYKDGVLFCEQVSLTEPGGLTYMTTHIDTMTGQYRSTKLLSNYHGRWFNSVNDVVVHRDGGIWFTDPPYGHEQGIRPVPQLPAQTYRFDPFTGNVRAVEDSLQKPNGLCFSPDQKILYITDTAGVRGDTTCPGVYSPARPASIYAFDVIVSNGGQFLTNKRLFAFADRGIPDGIKCDLAGNVYSGCGDGVHVWAPDGTLLGKIVVPEGCANFCFGRKSELYLLNERRMWMAQLSPTVQGDLLGL</sequence>
<dbReference type="AlphaFoldDB" id="A0A9W8XT51"/>
<gene>
    <name evidence="3" type="ORF">N0V89_001908</name>
</gene>
<reference evidence="3" key="1">
    <citation type="submission" date="2022-10" db="EMBL/GenBank/DDBJ databases">
        <title>Tapping the CABI collections for fungal endophytes: first genome assemblies for Collariella, Neodidymelliopsis, Ascochyta clinopodiicola, Didymella pomorum, Didymosphaeria variabile, Neocosmospora piperis and Neocucurbitaria cava.</title>
        <authorList>
            <person name="Hill R."/>
        </authorList>
    </citation>
    <scope>NUCLEOTIDE SEQUENCE</scope>
    <source>
        <strain evidence="3">IMI 356815</strain>
    </source>
</reference>
<dbReference type="InterPro" id="IPR020904">
    <property type="entry name" value="Sc_DH/Rdtase_CS"/>
</dbReference>
<feature type="domain" description="SMP-30/Gluconolactonase/LRE-like region" evidence="2">
    <location>
        <begin position="383"/>
        <end position="576"/>
    </location>
</feature>
<organism evidence="3 4">
    <name type="scientific">Didymosphaeria variabile</name>
    <dbReference type="NCBI Taxonomy" id="1932322"/>
    <lineage>
        <taxon>Eukaryota</taxon>
        <taxon>Fungi</taxon>
        <taxon>Dikarya</taxon>
        <taxon>Ascomycota</taxon>
        <taxon>Pezizomycotina</taxon>
        <taxon>Dothideomycetes</taxon>
        <taxon>Pleosporomycetidae</taxon>
        <taxon>Pleosporales</taxon>
        <taxon>Massarineae</taxon>
        <taxon>Didymosphaeriaceae</taxon>
        <taxon>Didymosphaeria</taxon>
    </lineage>
</organism>
<dbReference type="Pfam" id="PF13561">
    <property type="entry name" value="adh_short_C2"/>
    <property type="match status" value="1"/>
</dbReference>
<dbReference type="SUPFAM" id="SSF51735">
    <property type="entry name" value="NAD(P)-binding Rossmann-fold domains"/>
    <property type="match status" value="1"/>
</dbReference>
<dbReference type="Proteomes" id="UP001140513">
    <property type="component" value="Unassembled WGS sequence"/>
</dbReference>
<dbReference type="PRINTS" id="PR00081">
    <property type="entry name" value="GDHRDH"/>
</dbReference>
<protein>
    <recommendedName>
        <fullName evidence="2">SMP-30/Gluconolactonase/LRE-like region domain-containing protein</fullName>
    </recommendedName>
</protein>